<feature type="chain" id="PRO_5039521233" evidence="1">
    <location>
        <begin position="30"/>
        <end position="219"/>
    </location>
</feature>
<gene>
    <name evidence="2" type="ORF">BKA05_000568</name>
</gene>
<evidence type="ECO:0000313" key="3">
    <source>
        <dbReference type="Proteomes" id="UP000537326"/>
    </source>
</evidence>
<evidence type="ECO:0000256" key="1">
    <source>
        <dbReference type="SAM" id="SignalP"/>
    </source>
</evidence>
<protein>
    <submittedName>
        <fullName evidence="2">Uncharacterized protein</fullName>
    </submittedName>
</protein>
<dbReference type="PROSITE" id="PS51257">
    <property type="entry name" value="PROKAR_LIPOPROTEIN"/>
    <property type="match status" value="1"/>
</dbReference>
<organism evidence="2 3">
    <name type="scientific">Nocardioides marinus</name>
    <dbReference type="NCBI Taxonomy" id="374514"/>
    <lineage>
        <taxon>Bacteria</taxon>
        <taxon>Bacillati</taxon>
        <taxon>Actinomycetota</taxon>
        <taxon>Actinomycetes</taxon>
        <taxon>Propionibacteriales</taxon>
        <taxon>Nocardioidaceae</taxon>
        <taxon>Nocardioides</taxon>
    </lineage>
</organism>
<evidence type="ECO:0000313" key="2">
    <source>
        <dbReference type="EMBL" id="NYI09053.1"/>
    </source>
</evidence>
<feature type="signal peptide" evidence="1">
    <location>
        <begin position="1"/>
        <end position="29"/>
    </location>
</feature>
<proteinExistence type="predicted"/>
<sequence>MTLRTSVPTPLRLAALAAAVLLTATACSGGDEGAVARDPAPDAPTGAPALDLPADVRTRGLVMVMDTGDGPEVCLGAIAESWPPQCGGPEVLGWDWSEHSMHEKQGRVRWGSFALSGSWDGTALTVSDAVPAALYDVMVEEPSPDPLPTDPPSPADLKVIAEEVAAELPGVSGAQGAYPTEQQVYVDVPFDDGSLQEWADATYGEHVVVVVPALLPRRG</sequence>
<keyword evidence="1" id="KW-0732">Signal</keyword>
<accession>A0A7Z0C1J0</accession>
<reference evidence="2 3" key="1">
    <citation type="submission" date="2020-07" db="EMBL/GenBank/DDBJ databases">
        <title>Sequencing the genomes of 1000 actinobacteria strains.</title>
        <authorList>
            <person name="Klenk H.-P."/>
        </authorList>
    </citation>
    <scope>NUCLEOTIDE SEQUENCE [LARGE SCALE GENOMIC DNA]</scope>
    <source>
        <strain evidence="2 3">DSM 18248</strain>
    </source>
</reference>
<dbReference type="EMBL" id="JACBZI010000001">
    <property type="protein sequence ID" value="NYI09053.1"/>
    <property type="molecule type" value="Genomic_DNA"/>
</dbReference>
<dbReference type="AlphaFoldDB" id="A0A7Z0C1J0"/>
<keyword evidence="3" id="KW-1185">Reference proteome</keyword>
<comment type="caution">
    <text evidence="2">The sequence shown here is derived from an EMBL/GenBank/DDBJ whole genome shotgun (WGS) entry which is preliminary data.</text>
</comment>
<dbReference type="RefSeq" id="WP_179530082.1">
    <property type="nucleotide sequence ID" value="NZ_BAAAPP010000002.1"/>
</dbReference>
<dbReference type="Proteomes" id="UP000537326">
    <property type="component" value="Unassembled WGS sequence"/>
</dbReference>
<name>A0A7Z0C1J0_9ACTN</name>